<proteinExistence type="predicted"/>
<protein>
    <submittedName>
        <fullName evidence="1">Uncharacterized protein</fullName>
    </submittedName>
</protein>
<organism evidence="1 2">
    <name type="scientific">Streptomyces kebangsaanensis</name>
    <dbReference type="NCBI Taxonomy" id="864058"/>
    <lineage>
        <taxon>Bacteria</taxon>
        <taxon>Bacillati</taxon>
        <taxon>Actinomycetota</taxon>
        <taxon>Actinomycetes</taxon>
        <taxon>Kitasatosporales</taxon>
        <taxon>Streptomycetaceae</taxon>
        <taxon>Streptomyces</taxon>
    </lineage>
</organism>
<gene>
    <name evidence="1" type="ORF">ACFYNZ_20505</name>
</gene>
<name>A0ABW6KVD1_9ACTN</name>
<keyword evidence="2" id="KW-1185">Reference proteome</keyword>
<evidence type="ECO:0000313" key="2">
    <source>
        <dbReference type="Proteomes" id="UP001601197"/>
    </source>
</evidence>
<dbReference type="Proteomes" id="UP001601197">
    <property type="component" value="Unassembled WGS sequence"/>
</dbReference>
<sequence>MAAGHETRALVENRPADAALGPYPGADHGGALVSAPLFRTRLVVVIGAGSPRPPGPPPQWSWLVDSSGTDPDADARRLLRRLEVAEGHVWVFPDQAATWAAAAKSAELLVLRYGNAVLRRQLKGPVRYEPAGRFWFAALSPPVHRRRAGPQQEAPADLPRT</sequence>
<dbReference type="EMBL" id="JBIAFJ010000018">
    <property type="protein sequence ID" value="MFE9171849.1"/>
    <property type="molecule type" value="Genomic_DNA"/>
</dbReference>
<reference evidence="1 2" key="1">
    <citation type="submission" date="2024-10" db="EMBL/GenBank/DDBJ databases">
        <title>The Natural Products Discovery Center: Release of the First 8490 Sequenced Strains for Exploring Actinobacteria Biosynthetic Diversity.</title>
        <authorList>
            <person name="Kalkreuter E."/>
            <person name="Kautsar S.A."/>
            <person name="Yang D."/>
            <person name="Bader C.D."/>
            <person name="Teijaro C.N."/>
            <person name="Fluegel L."/>
            <person name="Davis C.M."/>
            <person name="Simpson J.R."/>
            <person name="Lauterbach L."/>
            <person name="Steele A.D."/>
            <person name="Gui C."/>
            <person name="Meng S."/>
            <person name="Li G."/>
            <person name="Viehrig K."/>
            <person name="Ye F."/>
            <person name="Su P."/>
            <person name="Kiefer A.F."/>
            <person name="Nichols A."/>
            <person name="Cepeda A.J."/>
            <person name="Yan W."/>
            <person name="Fan B."/>
            <person name="Jiang Y."/>
            <person name="Adhikari A."/>
            <person name="Zheng C.-J."/>
            <person name="Schuster L."/>
            <person name="Cowan T.M."/>
            <person name="Smanski M.J."/>
            <person name="Chevrette M.G."/>
            <person name="De Carvalho L.P.S."/>
            <person name="Shen B."/>
        </authorList>
    </citation>
    <scope>NUCLEOTIDE SEQUENCE [LARGE SCALE GENOMIC DNA]</scope>
    <source>
        <strain evidence="1 2">NPDC007147</strain>
    </source>
</reference>
<comment type="caution">
    <text evidence="1">The sequence shown here is derived from an EMBL/GenBank/DDBJ whole genome shotgun (WGS) entry which is preliminary data.</text>
</comment>
<accession>A0ABW6KVD1</accession>
<dbReference type="RefSeq" id="WP_388349021.1">
    <property type="nucleotide sequence ID" value="NZ_JBIAFJ010000018.1"/>
</dbReference>
<dbReference type="SUPFAM" id="SSF53850">
    <property type="entry name" value="Periplasmic binding protein-like II"/>
    <property type="match status" value="1"/>
</dbReference>
<evidence type="ECO:0000313" key="1">
    <source>
        <dbReference type="EMBL" id="MFE9171849.1"/>
    </source>
</evidence>